<accession>A0ACC3N549</accession>
<dbReference type="EMBL" id="JAUTXU010000086">
    <property type="protein sequence ID" value="KAK3710251.1"/>
    <property type="molecule type" value="Genomic_DNA"/>
</dbReference>
<sequence>MLTSGQYIGGDILHVLSQAHPDYEVTILARAREKADTVKQAYPKVRIVIADLDDSDALKQEAQKADVVIHTADASDHEGAAKALIAGLLEGHNKENPGFYLHTGGTGILTWEDAETGNLGQWSEKQYNDWEGVGDLTSLPDSAFHRNVDKIVLEAGETHGDVVKTALVCPPTIYGKGTTPGFDGFLGTGRGPLSSRSRQVYELASLILSAKYIPIIGEGKARWDNVHVWDLSQVYVLLTEAAVSQRLDPEIWGPQGYILAGAGEHSWSDIAAKIAKEAENKGYVPSLEKRSLSREAALEQAGFQAESWGLNSRGRSERAERVLGWNPSAPSLEETLPEIVDQEYKRQH</sequence>
<proteinExistence type="predicted"/>
<protein>
    <submittedName>
        <fullName evidence="1">Uncharacterized protein</fullName>
    </submittedName>
</protein>
<keyword evidence="2" id="KW-1185">Reference proteome</keyword>
<reference evidence="1" key="1">
    <citation type="submission" date="2023-07" db="EMBL/GenBank/DDBJ databases">
        <title>Black Yeasts Isolated from many extreme environments.</title>
        <authorList>
            <person name="Coleine C."/>
            <person name="Stajich J.E."/>
            <person name="Selbmann L."/>
        </authorList>
    </citation>
    <scope>NUCLEOTIDE SEQUENCE</scope>
    <source>
        <strain evidence="1">CCFEE 5714</strain>
    </source>
</reference>
<evidence type="ECO:0000313" key="2">
    <source>
        <dbReference type="Proteomes" id="UP001281147"/>
    </source>
</evidence>
<name>A0ACC3N549_9PEZI</name>
<organism evidence="1 2">
    <name type="scientific">Vermiconidia calcicola</name>
    <dbReference type="NCBI Taxonomy" id="1690605"/>
    <lineage>
        <taxon>Eukaryota</taxon>
        <taxon>Fungi</taxon>
        <taxon>Dikarya</taxon>
        <taxon>Ascomycota</taxon>
        <taxon>Pezizomycotina</taxon>
        <taxon>Dothideomycetes</taxon>
        <taxon>Dothideomycetidae</taxon>
        <taxon>Mycosphaerellales</taxon>
        <taxon>Extremaceae</taxon>
        <taxon>Vermiconidia</taxon>
    </lineage>
</organism>
<dbReference type="Proteomes" id="UP001281147">
    <property type="component" value="Unassembled WGS sequence"/>
</dbReference>
<gene>
    <name evidence="1" type="ORF">LTR37_010472</name>
</gene>
<evidence type="ECO:0000313" key="1">
    <source>
        <dbReference type="EMBL" id="KAK3710251.1"/>
    </source>
</evidence>
<comment type="caution">
    <text evidence="1">The sequence shown here is derived from an EMBL/GenBank/DDBJ whole genome shotgun (WGS) entry which is preliminary data.</text>
</comment>